<dbReference type="InterPro" id="IPR048342">
    <property type="entry name" value="DUF1285_C"/>
</dbReference>
<dbReference type="Gene3D" id="2.30.270.10">
    <property type="entry name" value="duf1285 protein"/>
    <property type="match status" value="1"/>
</dbReference>
<evidence type="ECO:0000313" key="3">
    <source>
        <dbReference type="EMBL" id="MCX5615087.1"/>
    </source>
</evidence>
<reference evidence="3 4" key="1">
    <citation type="submission" date="2022-07" db="EMBL/GenBank/DDBJ databases">
        <title>Bombella genomes.</title>
        <authorList>
            <person name="Harer L."/>
            <person name="Styblova S."/>
            <person name="Ehrmann M."/>
        </authorList>
    </citation>
    <scope>NUCLEOTIDE SEQUENCE [LARGE SCALE GENOMIC DNA]</scope>
    <source>
        <strain evidence="3 4">TMW 2.2558</strain>
    </source>
</reference>
<evidence type="ECO:0000259" key="1">
    <source>
        <dbReference type="Pfam" id="PF06938"/>
    </source>
</evidence>
<keyword evidence="4" id="KW-1185">Reference proteome</keyword>
<dbReference type="Pfam" id="PF21028">
    <property type="entry name" value="DUF1285_C"/>
    <property type="match status" value="1"/>
</dbReference>
<evidence type="ECO:0000259" key="2">
    <source>
        <dbReference type="Pfam" id="PF21028"/>
    </source>
</evidence>
<comment type="caution">
    <text evidence="3">The sequence shown here is derived from an EMBL/GenBank/DDBJ whole genome shotgun (WGS) entry which is preliminary data.</text>
</comment>
<dbReference type="InterPro" id="IPR048341">
    <property type="entry name" value="DUF1285_N"/>
</dbReference>
<dbReference type="Proteomes" id="UP001165648">
    <property type="component" value="Unassembled WGS sequence"/>
</dbReference>
<dbReference type="RefSeq" id="WP_099026801.1">
    <property type="nucleotide sequence ID" value="NZ_JANIDW010000003.1"/>
</dbReference>
<dbReference type="InterPro" id="IPR023361">
    <property type="entry name" value="DUF1285_beta_roll_sf"/>
</dbReference>
<dbReference type="Gene3D" id="3.10.540.10">
    <property type="entry name" value="duf1285 like domain"/>
    <property type="match status" value="1"/>
</dbReference>
<feature type="domain" description="DUF1285" evidence="2">
    <location>
        <begin position="86"/>
        <end position="187"/>
    </location>
</feature>
<feature type="domain" description="DUF1285" evidence="1">
    <location>
        <begin position="32"/>
        <end position="85"/>
    </location>
</feature>
<name>A0ABT3W7N2_9PROT</name>
<sequence length="203" mass="22281">MSIEPYETLAPSPIGLDDAALCDDEAALPHLPFHIQRDGTWLYRGTPIRRKAMLCLFASCLDRDQQGRYWLQTPTEAGIIGVEDVPFLAVELDFKGCSQRDQTLCLRTNLDEVFCIGEDHPLLCEWDRPADVATVPYIHMRAGTGGQPIMARISRAVLFELAALAVPGCVAGEPCLGVWSRGMFFPLSRLPEEGCAEAEGVCG</sequence>
<accession>A0ABT3W7N2</accession>
<gene>
    <name evidence="3" type="ORF">NQF64_07505</name>
</gene>
<evidence type="ECO:0000313" key="4">
    <source>
        <dbReference type="Proteomes" id="UP001165648"/>
    </source>
</evidence>
<dbReference type="Pfam" id="PF06938">
    <property type="entry name" value="DUF1285_N"/>
    <property type="match status" value="1"/>
</dbReference>
<dbReference type="EMBL" id="JANIDW010000003">
    <property type="protein sequence ID" value="MCX5615087.1"/>
    <property type="molecule type" value="Genomic_DNA"/>
</dbReference>
<proteinExistence type="predicted"/>
<organism evidence="3 4">
    <name type="scientific">Bombella saccharophila</name>
    <dbReference type="NCBI Taxonomy" id="2967338"/>
    <lineage>
        <taxon>Bacteria</taxon>
        <taxon>Pseudomonadati</taxon>
        <taxon>Pseudomonadota</taxon>
        <taxon>Alphaproteobacteria</taxon>
        <taxon>Acetobacterales</taxon>
        <taxon>Acetobacteraceae</taxon>
        <taxon>Bombella</taxon>
    </lineage>
</organism>
<protein>
    <submittedName>
        <fullName evidence="3">DUF1285 domain-containing protein</fullName>
    </submittedName>
</protein>